<feature type="transmembrane region" description="Helical" evidence="1">
    <location>
        <begin position="6"/>
        <end position="26"/>
    </location>
</feature>
<reference evidence="2 3" key="1">
    <citation type="submission" date="2019-08" db="EMBL/GenBank/DDBJ databases">
        <title>Deep-cultivation of Planctomycetes and their phenomic and genomic characterization uncovers novel biology.</title>
        <authorList>
            <person name="Wiegand S."/>
            <person name="Jogler M."/>
            <person name="Boedeker C."/>
            <person name="Pinto D."/>
            <person name="Vollmers J."/>
            <person name="Rivas-Marin E."/>
            <person name="Kohn T."/>
            <person name="Peeters S.H."/>
            <person name="Heuer A."/>
            <person name="Rast P."/>
            <person name="Oberbeckmann S."/>
            <person name="Bunk B."/>
            <person name="Jeske O."/>
            <person name="Meyerdierks A."/>
            <person name="Storesund J.E."/>
            <person name="Kallscheuer N."/>
            <person name="Luecker S."/>
            <person name="Lage O.M."/>
            <person name="Pohl T."/>
            <person name="Merkel B.J."/>
            <person name="Hornburger P."/>
            <person name="Mueller R.-W."/>
            <person name="Bruemmer F."/>
            <person name="Labrenz M."/>
            <person name="Spormann A.M."/>
            <person name="Op den Camp H."/>
            <person name="Overmann J."/>
            <person name="Amann R."/>
            <person name="Jetten M.S.M."/>
            <person name="Mascher T."/>
            <person name="Medema M.H."/>
            <person name="Devos D.P."/>
            <person name="Kaster A.-K."/>
            <person name="Ovreas L."/>
            <person name="Rohde M."/>
            <person name="Galperin M.Y."/>
            <person name="Jogler C."/>
        </authorList>
    </citation>
    <scope>NUCLEOTIDE SEQUENCE [LARGE SCALE GENOMIC DNA]</scope>
    <source>
        <strain evidence="2 3">UC8</strain>
    </source>
</reference>
<name>A0A5B9QQX5_9BACT</name>
<evidence type="ECO:0000313" key="2">
    <source>
        <dbReference type="EMBL" id="QEG39436.1"/>
    </source>
</evidence>
<protein>
    <submittedName>
        <fullName evidence="2">Uncharacterized protein</fullName>
    </submittedName>
</protein>
<proteinExistence type="predicted"/>
<dbReference type="OrthoDB" id="284891at2"/>
<keyword evidence="1" id="KW-0812">Transmembrane</keyword>
<dbReference type="AlphaFoldDB" id="A0A5B9QQX5"/>
<keyword evidence="1" id="KW-0472">Membrane</keyword>
<evidence type="ECO:0000313" key="3">
    <source>
        <dbReference type="Proteomes" id="UP000325286"/>
    </source>
</evidence>
<keyword evidence="3" id="KW-1185">Reference proteome</keyword>
<dbReference type="Proteomes" id="UP000325286">
    <property type="component" value="Chromosome"/>
</dbReference>
<sequence>MTPTIAFSLLYAMGLLTFSIELWTGIAVKGWSGDQALVHRDRHPGPYWFVMALQMVVLFGIPAYQIWG</sequence>
<dbReference type="RefSeq" id="WP_068132456.1">
    <property type="nucleotide sequence ID" value="NZ_CP042914.1"/>
</dbReference>
<evidence type="ECO:0000256" key="1">
    <source>
        <dbReference type="SAM" id="Phobius"/>
    </source>
</evidence>
<gene>
    <name evidence="2" type="ORF">UC8_14310</name>
</gene>
<accession>A0A5B9QQX5</accession>
<organism evidence="2 3">
    <name type="scientific">Roseimaritima ulvae</name>
    <dbReference type="NCBI Taxonomy" id="980254"/>
    <lineage>
        <taxon>Bacteria</taxon>
        <taxon>Pseudomonadati</taxon>
        <taxon>Planctomycetota</taxon>
        <taxon>Planctomycetia</taxon>
        <taxon>Pirellulales</taxon>
        <taxon>Pirellulaceae</taxon>
        <taxon>Roseimaritima</taxon>
    </lineage>
</organism>
<dbReference type="EMBL" id="CP042914">
    <property type="protein sequence ID" value="QEG39436.1"/>
    <property type="molecule type" value="Genomic_DNA"/>
</dbReference>
<dbReference type="KEGG" id="rul:UC8_14310"/>
<keyword evidence="1" id="KW-1133">Transmembrane helix</keyword>
<feature type="transmembrane region" description="Helical" evidence="1">
    <location>
        <begin position="47"/>
        <end position="67"/>
    </location>
</feature>